<proteinExistence type="predicted"/>
<sequence length="132" mass="14805">MDAKDTEYFDQLPQLHNAYRITGFSCEQTVPWERTLDNPISLTFGKFISLQEIPNADFLEHYFNFAVYNELPAKVKVKNPVLTAGEYSSGDTIPSDNPHAEDCGSHTAFFSQAIVATVANFPQRPWAGDSWG</sequence>
<dbReference type="Proteomes" id="UP001151760">
    <property type="component" value="Unassembled WGS sequence"/>
</dbReference>
<comment type="caution">
    <text evidence="1">The sequence shown here is derived from an EMBL/GenBank/DDBJ whole genome shotgun (WGS) entry which is preliminary data.</text>
</comment>
<dbReference type="EMBL" id="BQNB010019828">
    <property type="protein sequence ID" value="GJT89483.1"/>
    <property type="molecule type" value="Genomic_DNA"/>
</dbReference>
<protein>
    <submittedName>
        <fullName evidence="1">Uncharacterized protein</fullName>
    </submittedName>
</protein>
<evidence type="ECO:0000313" key="2">
    <source>
        <dbReference type="Proteomes" id="UP001151760"/>
    </source>
</evidence>
<gene>
    <name evidence="1" type="ORF">Tco_1071200</name>
</gene>
<name>A0ABQ5HQQ8_9ASTR</name>
<evidence type="ECO:0000313" key="1">
    <source>
        <dbReference type="EMBL" id="GJT89483.1"/>
    </source>
</evidence>
<organism evidence="1 2">
    <name type="scientific">Tanacetum coccineum</name>
    <dbReference type="NCBI Taxonomy" id="301880"/>
    <lineage>
        <taxon>Eukaryota</taxon>
        <taxon>Viridiplantae</taxon>
        <taxon>Streptophyta</taxon>
        <taxon>Embryophyta</taxon>
        <taxon>Tracheophyta</taxon>
        <taxon>Spermatophyta</taxon>
        <taxon>Magnoliopsida</taxon>
        <taxon>eudicotyledons</taxon>
        <taxon>Gunneridae</taxon>
        <taxon>Pentapetalae</taxon>
        <taxon>asterids</taxon>
        <taxon>campanulids</taxon>
        <taxon>Asterales</taxon>
        <taxon>Asteraceae</taxon>
        <taxon>Asteroideae</taxon>
        <taxon>Anthemideae</taxon>
        <taxon>Anthemidinae</taxon>
        <taxon>Tanacetum</taxon>
    </lineage>
</organism>
<reference evidence="1" key="1">
    <citation type="journal article" date="2022" name="Int. J. Mol. Sci.">
        <title>Draft Genome of Tanacetum Coccineum: Genomic Comparison of Closely Related Tanacetum-Family Plants.</title>
        <authorList>
            <person name="Yamashiro T."/>
            <person name="Shiraishi A."/>
            <person name="Nakayama K."/>
            <person name="Satake H."/>
        </authorList>
    </citation>
    <scope>NUCLEOTIDE SEQUENCE</scope>
</reference>
<keyword evidence="2" id="KW-1185">Reference proteome</keyword>
<reference evidence="1" key="2">
    <citation type="submission" date="2022-01" db="EMBL/GenBank/DDBJ databases">
        <authorList>
            <person name="Yamashiro T."/>
            <person name="Shiraishi A."/>
            <person name="Satake H."/>
            <person name="Nakayama K."/>
        </authorList>
    </citation>
    <scope>NUCLEOTIDE SEQUENCE</scope>
</reference>
<accession>A0ABQ5HQQ8</accession>